<name>A0A1F5DPN3_9BACT</name>
<gene>
    <name evidence="2" type="ORF">A2V71_02615</name>
</gene>
<accession>A0A1F5DPN3</accession>
<evidence type="ECO:0000313" key="2">
    <source>
        <dbReference type="EMBL" id="OGD56996.1"/>
    </source>
</evidence>
<evidence type="ECO:0000259" key="1">
    <source>
        <dbReference type="Pfam" id="PF04326"/>
    </source>
</evidence>
<dbReference type="AlphaFoldDB" id="A0A1F5DPN3"/>
<dbReference type="Proteomes" id="UP000178764">
    <property type="component" value="Unassembled WGS sequence"/>
</dbReference>
<comment type="caution">
    <text evidence="2">The sequence shown here is derived from an EMBL/GenBank/DDBJ whole genome shotgun (WGS) entry which is preliminary data.</text>
</comment>
<proteinExistence type="predicted"/>
<dbReference type="Pfam" id="PF04326">
    <property type="entry name" value="SLFN_AlbA_2"/>
    <property type="match status" value="1"/>
</dbReference>
<sequence length="324" mass="36539">MRKEIEKKIMNLASENGSSDDLFNLINSISYIKKMIKNGDAENQYLECKSPQHPRLYTSLKSELAQIVSSFCNSGGGIILWGISTTKHQHSRRDILNSIEPIGYVNEFAKEVNSTIPTLVTPEVNFQSKTIKKKPDSQDGLLVTYIKPTKNDPVQVINDGKFYIRINEEIKIMPYEVIKRMFSGEDSPDLVALLDEKRIKKNDQGFWILPVIISNKSSKAAKDVTVAVSLEKRSGCAEIISSGFRDSSDINPGKKIFIIDLSKVIHRGMNIIAGDIKIKIRQKGKPILSITVYSADMRPRAYSYTIDFANNKFSIKDADSFFLY</sequence>
<evidence type="ECO:0000313" key="3">
    <source>
        <dbReference type="Proteomes" id="UP000178764"/>
    </source>
</evidence>
<dbReference type="InterPro" id="IPR038461">
    <property type="entry name" value="Schlafen_AlbA_2_dom_sf"/>
</dbReference>
<dbReference type="EMBL" id="MEZT01000008">
    <property type="protein sequence ID" value="OGD56996.1"/>
    <property type="molecule type" value="Genomic_DNA"/>
</dbReference>
<reference evidence="2 3" key="1">
    <citation type="journal article" date="2016" name="Nat. Commun.">
        <title>Thousands of microbial genomes shed light on interconnected biogeochemical processes in an aquifer system.</title>
        <authorList>
            <person name="Anantharaman K."/>
            <person name="Brown C.T."/>
            <person name="Hug L.A."/>
            <person name="Sharon I."/>
            <person name="Castelle C.J."/>
            <person name="Probst A.J."/>
            <person name="Thomas B.C."/>
            <person name="Singh A."/>
            <person name="Wilkins M.J."/>
            <person name="Karaoz U."/>
            <person name="Brodie E.L."/>
            <person name="Williams K.H."/>
            <person name="Hubbard S.S."/>
            <person name="Banfield J.F."/>
        </authorList>
    </citation>
    <scope>NUCLEOTIDE SEQUENCE [LARGE SCALE GENOMIC DNA]</scope>
</reference>
<protein>
    <recommendedName>
        <fullName evidence="1">Schlafen AlbA-2 domain-containing protein</fullName>
    </recommendedName>
</protein>
<dbReference type="Gene3D" id="3.30.950.30">
    <property type="entry name" value="Schlafen, AAA domain"/>
    <property type="match status" value="1"/>
</dbReference>
<dbReference type="InterPro" id="IPR007421">
    <property type="entry name" value="Schlafen_AlbA_2_dom"/>
</dbReference>
<feature type="domain" description="Schlafen AlbA-2" evidence="1">
    <location>
        <begin position="42"/>
        <end position="173"/>
    </location>
</feature>
<organism evidence="2 3">
    <name type="scientific">Candidatus Berkelbacteria bacterium RBG_13_40_8</name>
    <dbReference type="NCBI Taxonomy" id="1797467"/>
    <lineage>
        <taxon>Bacteria</taxon>
        <taxon>Candidatus Berkelbacteria</taxon>
    </lineage>
</organism>